<reference evidence="2" key="2">
    <citation type="submission" date="2020-11" db="EMBL/GenBank/DDBJ databases">
        <authorList>
            <person name="McCartney M.A."/>
            <person name="Auch B."/>
            <person name="Kono T."/>
            <person name="Mallez S."/>
            <person name="Becker A."/>
            <person name="Gohl D.M."/>
            <person name="Silverstein K.A.T."/>
            <person name="Koren S."/>
            <person name="Bechman K.B."/>
            <person name="Herman A."/>
            <person name="Abrahante J.E."/>
            <person name="Garbe J."/>
        </authorList>
    </citation>
    <scope>NUCLEOTIDE SEQUENCE</scope>
    <source>
        <strain evidence="2">Duluth1</strain>
        <tissue evidence="2">Whole animal</tissue>
    </source>
</reference>
<sequence length="200" mass="22767">MSPLICLFGSVTLFSYGGQCELAWNKVYGLLSARIDKIILEQDIIKHEQDVMKKHIKDLITSITATNQQFSEVASLDQKLTSVQERFENMDSHLKEVASAEVERRSHLLRRGLEQEKAATQSRLNALLKIQGNVQSDTNVLMNASDDFRGQMSEFKETLKSTMNQASKLLSSTEDKMNTHLNETRVHISYLEKEMDSSIR</sequence>
<dbReference type="AlphaFoldDB" id="A0A9D4HXW3"/>
<protein>
    <submittedName>
        <fullName evidence="2">Uncharacterized protein</fullName>
    </submittedName>
</protein>
<dbReference type="Proteomes" id="UP000828390">
    <property type="component" value="Unassembled WGS sequence"/>
</dbReference>
<accession>A0A9D4HXW3</accession>
<name>A0A9D4HXW3_DREPO</name>
<organism evidence="2 3">
    <name type="scientific">Dreissena polymorpha</name>
    <name type="common">Zebra mussel</name>
    <name type="synonym">Mytilus polymorpha</name>
    <dbReference type="NCBI Taxonomy" id="45954"/>
    <lineage>
        <taxon>Eukaryota</taxon>
        <taxon>Metazoa</taxon>
        <taxon>Spiralia</taxon>
        <taxon>Lophotrochozoa</taxon>
        <taxon>Mollusca</taxon>
        <taxon>Bivalvia</taxon>
        <taxon>Autobranchia</taxon>
        <taxon>Heteroconchia</taxon>
        <taxon>Euheterodonta</taxon>
        <taxon>Imparidentia</taxon>
        <taxon>Neoheterodontei</taxon>
        <taxon>Myida</taxon>
        <taxon>Dreissenoidea</taxon>
        <taxon>Dreissenidae</taxon>
        <taxon>Dreissena</taxon>
    </lineage>
</organism>
<reference evidence="2" key="1">
    <citation type="journal article" date="2019" name="bioRxiv">
        <title>The Genome of the Zebra Mussel, Dreissena polymorpha: A Resource for Invasive Species Research.</title>
        <authorList>
            <person name="McCartney M.A."/>
            <person name="Auch B."/>
            <person name="Kono T."/>
            <person name="Mallez S."/>
            <person name="Zhang Y."/>
            <person name="Obille A."/>
            <person name="Becker A."/>
            <person name="Abrahante J.E."/>
            <person name="Garbe J."/>
            <person name="Badalamenti J.P."/>
            <person name="Herman A."/>
            <person name="Mangelson H."/>
            <person name="Liachko I."/>
            <person name="Sullivan S."/>
            <person name="Sone E.D."/>
            <person name="Koren S."/>
            <person name="Silverstein K.A.T."/>
            <person name="Beckman K.B."/>
            <person name="Gohl D.M."/>
        </authorList>
    </citation>
    <scope>NUCLEOTIDE SEQUENCE</scope>
    <source>
        <strain evidence="2">Duluth1</strain>
        <tissue evidence="2">Whole animal</tissue>
    </source>
</reference>
<feature type="chain" id="PRO_5038823602" evidence="1">
    <location>
        <begin position="18"/>
        <end position="200"/>
    </location>
</feature>
<proteinExistence type="predicted"/>
<evidence type="ECO:0000313" key="2">
    <source>
        <dbReference type="EMBL" id="KAH3736808.1"/>
    </source>
</evidence>
<comment type="caution">
    <text evidence="2">The sequence shown here is derived from an EMBL/GenBank/DDBJ whole genome shotgun (WGS) entry which is preliminary data.</text>
</comment>
<feature type="signal peptide" evidence="1">
    <location>
        <begin position="1"/>
        <end position="17"/>
    </location>
</feature>
<evidence type="ECO:0000256" key="1">
    <source>
        <dbReference type="SAM" id="SignalP"/>
    </source>
</evidence>
<evidence type="ECO:0000313" key="3">
    <source>
        <dbReference type="Proteomes" id="UP000828390"/>
    </source>
</evidence>
<keyword evidence="3" id="KW-1185">Reference proteome</keyword>
<dbReference type="EMBL" id="JAIWYP010000011">
    <property type="protein sequence ID" value="KAH3736808.1"/>
    <property type="molecule type" value="Genomic_DNA"/>
</dbReference>
<gene>
    <name evidence="2" type="ORF">DPMN_043381</name>
</gene>
<keyword evidence="1" id="KW-0732">Signal</keyword>